<dbReference type="InterPro" id="IPR028427">
    <property type="entry name" value="Met_Sox_Rdtase_MsrB"/>
</dbReference>
<dbReference type="PROSITE" id="PS51790">
    <property type="entry name" value="MSRB"/>
    <property type="match status" value="1"/>
</dbReference>
<keyword evidence="3 6" id="KW-0862">Zinc</keyword>
<evidence type="ECO:0000256" key="6">
    <source>
        <dbReference type="HAMAP-Rule" id="MF_01400"/>
    </source>
</evidence>
<dbReference type="GO" id="GO:0005737">
    <property type="term" value="C:cytoplasm"/>
    <property type="evidence" value="ECO:0007669"/>
    <property type="project" value="TreeGrafter"/>
</dbReference>
<keyword evidence="2 6" id="KW-0479">Metal-binding</keyword>
<dbReference type="Proteomes" id="UP000317550">
    <property type="component" value="Chromosome"/>
</dbReference>
<proteinExistence type="inferred from homology"/>
<dbReference type="GO" id="GO:0008270">
    <property type="term" value="F:zinc ion binding"/>
    <property type="evidence" value="ECO:0007669"/>
    <property type="project" value="UniProtKB-UniRule"/>
</dbReference>
<dbReference type="Gene3D" id="2.170.150.20">
    <property type="entry name" value="Peptide methionine sulfoxide reductase"/>
    <property type="match status" value="1"/>
</dbReference>
<evidence type="ECO:0000313" key="8">
    <source>
        <dbReference type="EMBL" id="QDQ28617.1"/>
    </source>
</evidence>
<dbReference type="PANTHER" id="PTHR10173:SF52">
    <property type="entry name" value="METHIONINE-R-SULFOXIDE REDUCTASE B1"/>
    <property type="match status" value="1"/>
</dbReference>
<dbReference type="Pfam" id="PF01641">
    <property type="entry name" value="SelR"/>
    <property type="match status" value="1"/>
</dbReference>
<dbReference type="GO" id="GO:0006979">
    <property type="term" value="P:response to oxidative stress"/>
    <property type="evidence" value="ECO:0007669"/>
    <property type="project" value="InterPro"/>
</dbReference>
<comment type="catalytic activity">
    <reaction evidence="5 6">
        <text>L-methionyl-[protein] + [thioredoxin]-disulfide + H2O = L-methionyl-(R)-S-oxide-[protein] + [thioredoxin]-dithiol</text>
        <dbReference type="Rhea" id="RHEA:24164"/>
        <dbReference type="Rhea" id="RHEA-COMP:10698"/>
        <dbReference type="Rhea" id="RHEA-COMP:10700"/>
        <dbReference type="Rhea" id="RHEA-COMP:12313"/>
        <dbReference type="Rhea" id="RHEA-COMP:12314"/>
        <dbReference type="ChEBI" id="CHEBI:15377"/>
        <dbReference type="ChEBI" id="CHEBI:16044"/>
        <dbReference type="ChEBI" id="CHEBI:29950"/>
        <dbReference type="ChEBI" id="CHEBI:45764"/>
        <dbReference type="ChEBI" id="CHEBI:50058"/>
        <dbReference type="EC" id="1.8.4.12"/>
    </reaction>
</comment>
<reference evidence="9" key="1">
    <citation type="submission" date="2019-07" db="EMBL/GenBank/DDBJ databases">
        <title>Chitinimonas sp. nov., isolated from Ny-Alesund, arctica soil.</title>
        <authorList>
            <person name="Xu Q."/>
            <person name="Peng F."/>
        </authorList>
    </citation>
    <scope>NUCLEOTIDE SEQUENCE [LARGE SCALE GENOMIC DNA]</scope>
    <source>
        <strain evidence="9">R3-44</strain>
    </source>
</reference>
<feature type="active site" description="Nucleophile" evidence="6">
    <location>
        <position position="118"/>
    </location>
</feature>
<dbReference type="InterPro" id="IPR002579">
    <property type="entry name" value="Met_Sox_Rdtase_MsrB_dom"/>
</dbReference>
<dbReference type="EMBL" id="CP041730">
    <property type="protein sequence ID" value="QDQ28617.1"/>
    <property type="molecule type" value="Genomic_DNA"/>
</dbReference>
<dbReference type="HAMAP" id="MF_01400">
    <property type="entry name" value="MsrB"/>
    <property type="match status" value="1"/>
</dbReference>
<feature type="binding site" evidence="6">
    <location>
        <position position="50"/>
    </location>
    <ligand>
        <name>Zn(2+)</name>
        <dbReference type="ChEBI" id="CHEBI:29105"/>
    </ligand>
</feature>
<feature type="binding site" evidence="6">
    <location>
        <position position="98"/>
    </location>
    <ligand>
        <name>Zn(2+)</name>
        <dbReference type="ChEBI" id="CHEBI:29105"/>
    </ligand>
</feature>
<dbReference type="FunFam" id="2.170.150.20:FF:000001">
    <property type="entry name" value="Peptide methionine sulfoxide reductase MsrB"/>
    <property type="match status" value="1"/>
</dbReference>
<comment type="similarity">
    <text evidence="1 6">Belongs to the MsrB Met sulfoxide reductase family.</text>
</comment>
<feature type="binding site" evidence="6">
    <location>
        <position position="47"/>
    </location>
    <ligand>
        <name>Zn(2+)</name>
        <dbReference type="ChEBI" id="CHEBI:29105"/>
    </ligand>
</feature>
<dbReference type="AlphaFoldDB" id="A0A516SKC7"/>
<organism evidence="8 9">
    <name type="scientific">Chitinimonas arctica</name>
    <dbReference type="NCBI Taxonomy" id="2594795"/>
    <lineage>
        <taxon>Bacteria</taxon>
        <taxon>Pseudomonadati</taxon>
        <taxon>Pseudomonadota</taxon>
        <taxon>Betaproteobacteria</taxon>
        <taxon>Neisseriales</taxon>
        <taxon>Chitinibacteraceae</taxon>
        <taxon>Chitinimonas</taxon>
    </lineage>
</organism>
<evidence type="ECO:0000259" key="7">
    <source>
        <dbReference type="PROSITE" id="PS51790"/>
    </source>
</evidence>
<gene>
    <name evidence="6 8" type="primary">msrB</name>
    <name evidence="8" type="ORF">FNU76_20925</name>
</gene>
<keyword evidence="9" id="KW-1185">Reference proteome</keyword>
<dbReference type="GO" id="GO:0033743">
    <property type="term" value="F:peptide-methionine (R)-S-oxide reductase activity"/>
    <property type="evidence" value="ECO:0007669"/>
    <property type="project" value="UniProtKB-UniRule"/>
</dbReference>
<feature type="binding site" evidence="6">
    <location>
        <position position="95"/>
    </location>
    <ligand>
        <name>Zn(2+)</name>
        <dbReference type="ChEBI" id="CHEBI:29105"/>
    </ligand>
</feature>
<evidence type="ECO:0000256" key="5">
    <source>
        <dbReference type="ARBA" id="ARBA00048488"/>
    </source>
</evidence>
<evidence type="ECO:0000256" key="4">
    <source>
        <dbReference type="ARBA" id="ARBA00023002"/>
    </source>
</evidence>
<name>A0A516SKC7_9NEIS</name>
<comment type="cofactor">
    <cofactor evidence="6">
        <name>Zn(2+)</name>
        <dbReference type="ChEBI" id="CHEBI:29105"/>
    </cofactor>
    <text evidence="6">Binds 1 zinc ion per subunit. The zinc ion is important for the structural integrity of the protein.</text>
</comment>
<dbReference type="PANTHER" id="PTHR10173">
    <property type="entry name" value="METHIONINE SULFOXIDE REDUCTASE"/>
    <property type="match status" value="1"/>
</dbReference>
<feature type="domain" description="MsrB" evidence="7">
    <location>
        <begin position="8"/>
        <end position="129"/>
    </location>
</feature>
<dbReference type="SUPFAM" id="SSF51316">
    <property type="entry name" value="Mss4-like"/>
    <property type="match status" value="1"/>
</dbReference>
<dbReference type="InterPro" id="IPR011057">
    <property type="entry name" value="Mss4-like_sf"/>
</dbReference>
<dbReference type="KEGG" id="cari:FNU76_20925"/>
<sequence>MSKTSKSDAEWRRQLSETQYRVARQAHTEPPFSGIYCDTTTEGTYKCICCGTPLFESTTKFDAGCGWPSFWQALPGKVAEKRDLSHGMVRVEILCAECDAHLGHVFPDGPGPEGLRYCVNSASIDLEPTKTSGQR</sequence>
<dbReference type="EC" id="1.8.4.12" evidence="6"/>
<dbReference type="OrthoDB" id="9785497at2"/>
<dbReference type="RefSeq" id="WP_144280000.1">
    <property type="nucleotide sequence ID" value="NZ_CP041730.1"/>
</dbReference>
<evidence type="ECO:0000313" key="9">
    <source>
        <dbReference type="Proteomes" id="UP000317550"/>
    </source>
</evidence>
<dbReference type="GO" id="GO:0030091">
    <property type="term" value="P:protein repair"/>
    <property type="evidence" value="ECO:0007669"/>
    <property type="project" value="InterPro"/>
</dbReference>
<evidence type="ECO:0000256" key="1">
    <source>
        <dbReference type="ARBA" id="ARBA00007174"/>
    </source>
</evidence>
<accession>A0A516SKC7</accession>
<keyword evidence="4 6" id="KW-0560">Oxidoreductase</keyword>
<dbReference type="NCBIfam" id="TIGR00357">
    <property type="entry name" value="peptide-methionine (R)-S-oxide reductase MsrB"/>
    <property type="match status" value="1"/>
</dbReference>
<protein>
    <recommendedName>
        <fullName evidence="6">Peptide methionine sulfoxide reductase MsrB</fullName>
        <ecNumber evidence="6">1.8.4.12</ecNumber>
    </recommendedName>
    <alternativeName>
        <fullName evidence="6">Peptide-methionine (R)-S-oxide reductase</fullName>
    </alternativeName>
</protein>
<evidence type="ECO:0000256" key="3">
    <source>
        <dbReference type="ARBA" id="ARBA00022833"/>
    </source>
</evidence>
<evidence type="ECO:0000256" key="2">
    <source>
        <dbReference type="ARBA" id="ARBA00022723"/>
    </source>
</evidence>